<protein>
    <submittedName>
        <fullName evidence="2">Uncharacterized protein</fullName>
    </submittedName>
</protein>
<accession>A0A0E0XXT7</accession>
<evidence type="ECO:0000256" key="1">
    <source>
        <dbReference type="SAM" id="Phobius"/>
    </source>
</evidence>
<dbReference type="AlphaFoldDB" id="A0A0E0XXT7"/>
<dbReference type="HOGENOM" id="CLU_1524566_0_0_6"/>
<dbReference type="RefSeq" id="WP_001131905.1">
    <property type="nucleotide sequence ID" value="NC_018658.1"/>
</dbReference>
<feature type="transmembrane region" description="Helical" evidence="1">
    <location>
        <begin position="12"/>
        <end position="34"/>
    </location>
</feature>
<feature type="transmembrane region" description="Helical" evidence="1">
    <location>
        <begin position="54"/>
        <end position="76"/>
    </location>
</feature>
<gene>
    <name evidence="2" type="ordered locus">O3K_10395</name>
</gene>
<dbReference type="Proteomes" id="UP000006167">
    <property type="component" value="Chromosome"/>
</dbReference>
<keyword evidence="1" id="KW-0812">Transmembrane</keyword>
<feature type="transmembrane region" description="Helical" evidence="1">
    <location>
        <begin position="142"/>
        <end position="166"/>
    </location>
</feature>
<keyword evidence="1" id="KW-1133">Transmembrane helix</keyword>
<dbReference type="EMBL" id="CP003289">
    <property type="protein sequence ID" value="AFS73973.1"/>
    <property type="molecule type" value="Genomic_DNA"/>
</dbReference>
<proteinExistence type="predicted"/>
<organism evidence="2 3">
    <name type="scientific">Escherichia coli O104:H4 (strain 2011C-3493)</name>
    <dbReference type="NCBI Taxonomy" id="1133852"/>
    <lineage>
        <taxon>Bacteria</taxon>
        <taxon>Pseudomonadati</taxon>
        <taxon>Pseudomonadota</taxon>
        <taxon>Gammaproteobacteria</taxon>
        <taxon>Enterobacterales</taxon>
        <taxon>Enterobacteriaceae</taxon>
        <taxon>Escherichia</taxon>
    </lineage>
</organism>
<keyword evidence="1" id="KW-0472">Membrane</keyword>
<name>A0A0E0XXT7_ECO1C</name>
<dbReference type="KEGG" id="esl:O3K_10395"/>
<evidence type="ECO:0000313" key="3">
    <source>
        <dbReference type="Proteomes" id="UP000006167"/>
    </source>
</evidence>
<reference evidence="2 3" key="1">
    <citation type="journal article" date="2012" name="PLoS ONE">
        <title>Genomic comparison of Escherichia coli O104:H4 isolates from 2009 and 2011 reveals plasmid, and prophage heterogeneity, including Shiga toxin encoding phage stx2.</title>
        <authorList>
            <consortium name="Threat Characterization Consortium"/>
            <person name="Ahmed S.A."/>
            <person name="Awosika J."/>
            <person name="Baldwin C."/>
            <person name="Bishop-Lilly K.A."/>
            <person name="Biswas B."/>
            <person name="Broomall S."/>
            <person name="Chain P.S."/>
            <person name="Chertkov O."/>
            <person name="Chokoshvili O."/>
            <person name="Coyne S."/>
            <person name="Davenport K."/>
            <person name="Detter J.C."/>
            <person name="Dorman W."/>
            <person name="Erkkila T.H."/>
            <person name="Folster J.P."/>
            <person name="Frey K.G."/>
            <person name="George M."/>
            <person name="Gleasner C."/>
            <person name="Henry M."/>
            <person name="Hill K.K."/>
            <person name="Hubbard K."/>
            <person name="Insalaco J."/>
            <person name="Johnson S."/>
            <person name="Kitzmiller A."/>
            <person name="Krepps M."/>
            <person name="Lo C.C."/>
            <person name="Luu T."/>
            <person name="McNew L.A."/>
            <person name="Minogue T."/>
            <person name="Munk C.A."/>
            <person name="Osborne B."/>
            <person name="Patel M."/>
            <person name="Reitenga K.G."/>
            <person name="Rosenzweig C.N."/>
            <person name="Shea A."/>
            <person name="Shen X."/>
            <person name="Strockbine N."/>
            <person name="Tarr C."/>
            <person name="Teshima H."/>
            <person name="van Gieson E."/>
            <person name="Verratti K."/>
            <person name="Wolcott M."/>
            <person name="Xie G."/>
            <person name="Sozhamannan S."/>
            <person name="Gibbons H.S."/>
        </authorList>
    </citation>
    <scope>NUCLEOTIDE SEQUENCE [LARGE SCALE GENOMIC DNA]</scope>
    <source>
        <strain evidence="2 3">2011C-3493</strain>
    </source>
</reference>
<sequence length="182" mass="21005">MPLYEWLINKRLRYQYLTLLAFSILALLALYLLYRNTPKVSVNFFDFYHKNLRGYLFSGFISVGSFLLSLHTFVIINLRDKVFATQEYKEIYSIATGIPIDKINDSVLYKPLDNLSSFINTSILCSITTAIAQFTIGLSTNLYACLFCVWLAILTVFLLLHCLIIIRQNIKILLKQQRKKGG</sequence>
<evidence type="ECO:0000313" key="2">
    <source>
        <dbReference type="EMBL" id="AFS73973.1"/>
    </source>
</evidence>
<feature type="transmembrane region" description="Helical" evidence="1">
    <location>
        <begin position="118"/>
        <end position="136"/>
    </location>
</feature>